<feature type="transmembrane region" description="Helical" evidence="2">
    <location>
        <begin position="163"/>
        <end position="188"/>
    </location>
</feature>
<dbReference type="RefSeq" id="WP_047944808.1">
    <property type="nucleotide sequence ID" value="NZ_LDPH01000047.1"/>
</dbReference>
<feature type="domain" description="YobI-like P-loop NTPase" evidence="3">
    <location>
        <begin position="25"/>
        <end position="407"/>
    </location>
</feature>
<proteinExistence type="predicted"/>
<evidence type="ECO:0000313" key="4">
    <source>
        <dbReference type="EMBL" id="KLV17575.1"/>
    </source>
</evidence>
<feature type="coiled-coil region" evidence="1">
    <location>
        <begin position="697"/>
        <end position="724"/>
    </location>
</feature>
<dbReference type="EMBL" id="LDPH01000047">
    <property type="protein sequence ID" value="KLV17575.1"/>
    <property type="molecule type" value="Genomic_DNA"/>
</dbReference>
<comment type="caution">
    <text evidence="4">The sequence shown here is derived from an EMBL/GenBank/DDBJ whole genome shotgun (WGS) entry which is preliminary data.</text>
</comment>
<keyword evidence="1" id="KW-0175">Coiled coil</keyword>
<keyword evidence="2" id="KW-0472">Membrane</keyword>
<protein>
    <recommendedName>
        <fullName evidence="3">YobI-like P-loop NTPase domain-containing protein</fullName>
    </recommendedName>
</protein>
<feature type="transmembrane region" description="Helical" evidence="2">
    <location>
        <begin position="122"/>
        <end position="143"/>
    </location>
</feature>
<gene>
    <name evidence="4" type="ORF">ABW02_24665</name>
</gene>
<evidence type="ECO:0000313" key="5">
    <source>
        <dbReference type="Proteomes" id="UP000036045"/>
    </source>
</evidence>
<keyword evidence="5" id="KW-1185">Reference proteome</keyword>
<organism evidence="4 5">
    <name type="scientific">Niallia circulans</name>
    <name type="common">Bacillus circulans</name>
    <dbReference type="NCBI Taxonomy" id="1397"/>
    <lineage>
        <taxon>Bacteria</taxon>
        <taxon>Bacillati</taxon>
        <taxon>Bacillota</taxon>
        <taxon>Bacilli</taxon>
        <taxon>Bacillales</taxon>
        <taxon>Bacillaceae</taxon>
        <taxon>Niallia</taxon>
    </lineage>
</organism>
<evidence type="ECO:0000256" key="1">
    <source>
        <dbReference type="SAM" id="Coils"/>
    </source>
</evidence>
<evidence type="ECO:0000259" key="3">
    <source>
        <dbReference type="Pfam" id="PF20693"/>
    </source>
</evidence>
<dbReference type="InterPro" id="IPR048428">
    <property type="entry name" value="YobI-NTPase"/>
</dbReference>
<keyword evidence="2" id="KW-1133">Transmembrane helix</keyword>
<accession>A0A0J1KLJ8</accession>
<dbReference type="Gene3D" id="3.40.50.300">
    <property type="entry name" value="P-loop containing nucleotide triphosphate hydrolases"/>
    <property type="match status" value="1"/>
</dbReference>
<dbReference type="OrthoDB" id="1701659at2"/>
<dbReference type="PATRIC" id="fig|1397.4.peg.4454"/>
<evidence type="ECO:0000256" key="2">
    <source>
        <dbReference type="SAM" id="Phobius"/>
    </source>
</evidence>
<name>A0A0J1KLJ8_NIACI</name>
<dbReference type="Proteomes" id="UP000036045">
    <property type="component" value="Unassembled WGS sequence"/>
</dbReference>
<keyword evidence="2" id="KW-0812">Transmembrane</keyword>
<reference evidence="4 5" key="1">
    <citation type="submission" date="2015-05" db="EMBL/GenBank/DDBJ databases">
        <title>Whole genome sequence and identification of bacterial endophytes from Costus igneus.</title>
        <authorList>
            <person name="Lee Y.P."/>
            <person name="Gan H.M."/>
            <person name="Eng W."/>
            <person name="Wheatley M.S."/>
            <person name="Caraballo A."/>
            <person name="Polter S."/>
            <person name="Savka M.A."/>
            <person name="Hudson A.O."/>
        </authorList>
    </citation>
    <scope>NUCLEOTIDE SEQUENCE [LARGE SCALE GENOMIC DNA]</scope>
    <source>
        <strain evidence="4 5">RIT379</strain>
    </source>
</reference>
<dbReference type="InterPro" id="IPR027417">
    <property type="entry name" value="P-loop_NTPase"/>
</dbReference>
<sequence length="1345" mass="157080">MTEIKYESLAAKKDLGEDDVIKKSYFYALDEALKERDNKNIAITGGYGAGKSTIIESYFEKNDKKAKKMMRVSIATFQLEQNSDPNLNENLLEQQILQQLFYQVNPDQIPNSRFTKISDLNFWYVFRILVFLMSTIIFTYLLISNEWMNSLKEVLIDWVGKGLWSNVMLFLGYIILTLLYAPAIYLMLMIFRKLGVSKFGIANANIEFKLQDGNTVFNNYMDEIIYLFHKSKYKYIVFEDLDRFKNLKIYESLRSLNTTLNNSALLKDSDIKFIYALKDDIFTNEDESELINNRTKFFDFIIPTIKVMHSSNAESFLLGKLKDVIEEENSIGVVSNQQKISKKLIEDLSLFINDMRTLINICNEFQVYRTRLEDSSVIYDQLFAFIVYKNIYPKDYSHLLENKGLVYRIFNNKTEIISNLKNKISELENKTKNGIGNIITSKEDVAMLFARKQRLMDTVLKQEHNIILNMTSYSKDYTAVGISVLDYIMNNGIVGQFGVYSRDNHYNMINSYSNLEEFVTIDNTNFLNLYKDFDRNIVRQELEVDVQIKNLEKKIKNIQSKSISRLMLEDKIDLHVDLSNKGLLQLLIRNNWLNESYEDYLSVFQEGSLKKLDIEFIQAVKRGLDDKKHLDAPLKSIEKISKKIRVDDISSVAVLNIYFIKYLLEFNTEENNEKLSKIINILYMDIEQEDSEQEKKIEEYIEFLESLRDENDQSENLIRKFLKKAITNDIDIWDIVVMIEDIPIVLIDKYVNLILMNADSIDLEKLKSIDNLRHYISKETDVTNISLSENFLKIVGKLDIKFSSLIGFSDEVLACLIEIDAYEITLENLSEIFKEQKISIELIKGNKSVEKYTFNNFDILIDKVLVFQSEYNENEEVLINFINTIEEEDYSILEPLIVKWNGTVSDLSAINPISLLEMLYKNKKFSLTWSNIKYCTEAFKNSNISFKIGHLLSTDENWLDLIENSLNSIQEVNANNGFYNGFVNSILELGIQDYSLLEMFIKKLNYPVKFDTSFHINQETLNVLIDNELLIWDKSVYIHLESLNHKNKYVLDKFKDAKEDISSLISENEMEWSLNILEIILEEGNTETVTIKNYLSNKVSEIQLREFKFILEEGFISYDNDILQSLLNEPNKSELVIEYLLFLLLNGREERVIKVFEEDEITWDYRLFEEVRKISADAASIYLIDNKEKIDSIQMDQKLFEGLIKHSADVSLSLSVINNNYLNININSVVSKKIYEHFQNNSELVIDTLENVSIIGIIRNLPIENASTMLLELLKVKLFDREETFIVLSQIQTPFNEIKRNGKKVEIDTVDNNISELLEYLKVNLQVILDYTEEEKGYIVRNKRK</sequence>
<dbReference type="Pfam" id="PF20693">
    <property type="entry name" value="YobI-ATPase"/>
    <property type="match status" value="1"/>
</dbReference>